<dbReference type="InterPro" id="IPR046672">
    <property type="entry name" value="DUF6542"/>
</dbReference>
<dbReference type="EMBL" id="BJMM01000027">
    <property type="protein sequence ID" value="GEB52097.1"/>
    <property type="molecule type" value="Genomic_DNA"/>
</dbReference>
<feature type="compositionally biased region" description="Low complexity" evidence="1">
    <location>
        <begin position="14"/>
        <end position="39"/>
    </location>
</feature>
<sequence length="270" mass="27449">MEQRSARTTRHVPGADGYAPRPAPAPAARTAQPPGGAPRRPVPGAPAPEGSGRAARARTPEDERGADAGRSAGDRRPRRAPRVPGPTTPAPRAPARGDPSGRRRQAGRASGSPASGAPRGGGRGRTPGSGGGIPAPRLTGLGAGVLAGAVMLAVGGIEGLLTDGAPVFYGIFFVLACVACGLWVRPAELFAAPVVAPLAFTLGRLPAGGDGDGFLGLLRDVFTNLALQAGWLYAGTLTAALIVLARKAALAVLRRRRRGDERRVRGHRPG</sequence>
<keyword evidence="2" id="KW-0472">Membrane</keyword>
<comment type="caution">
    <text evidence="4">The sequence shown here is derived from an EMBL/GenBank/DDBJ whole genome shotgun (WGS) entry which is preliminary data.</text>
</comment>
<evidence type="ECO:0000259" key="3">
    <source>
        <dbReference type="Pfam" id="PF20177"/>
    </source>
</evidence>
<proteinExistence type="predicted"/>
<dbReference type="RefSeq" id="WP_371863976.1">
    <property type="nucleotide sequence ID" value="NZ_BJMM01000027.1"/>
</dbReference>
<feature type="transmembrane region" description="Helical" evidence="2">
    <location>
        <begin position="229"/>
        <end position="253"/>
    </location>
</feature>
<name>A0A4Y3R5I4_STRCI</name>
<evidence type="ECO:0000256" key="2">
    <source>
        <dbReference type="SAM" id="Phobius"/>
    </source>
</evidence>
<accession>A0A4Y3R5I4</accession>
<dbReference type="Pfam" id="PF20177">
    <property type="entry name" value="DUF6542"/>
    <property type="match status" value="1"/>
</dbReference>
<feature type="region of interest" description="Disordered" evidence="1">
    <location>
        <begin position="1"/>
        <end position="135"/>
    </location>
</feature>
<dbReference type="AlphaFoldDB" id="A0A4Y3R5I4"/>
<dbReference type="Proteomes" id="UP000319210">
    <property type="component" value="Unassembled WGS sequence"/>
</dbReference>
<feature type="domain" description="DUF6542" evidence="3">
    <location>
        <begin position="137"/>
        <end position="250"/>
    </location>
</feature>
<feature type="transmembrane region" description="Helical" evidence="2">
    <location>
        <begin position="189"/>
        <end position="209"/>
    </location>
</feature>
<feature type="compositionally biased region" description="Gly residues" evidence="1">
    <location>
        <begin position="118"/>
        <end position="133"/>
    </location>
</feature>
<feature type="compositionally biased region" description="Low complexity" evidence="1">
    <location>
        <begin position="107"/>
        <end position="117"/>
    </location>
</feature>
<feature type="compositionally biased region" description="Pro residues" evidence="1">
    <location>
        <begin position="83"/>
        <end position="92"/>
    </location>
</feature>
<feature type="transmembrane region" description="Helical" evidence="2">
    <location>
        <begin position="138"/>
        <end position="161"/>
    </location>
</feature>
<gene>
    <name evidence="4" type="ORF">SCA03_46480</name>
</gene>
<protein>
    <recommendedName>
        <fullName evidence="3">DUF6542 domain-containing protein</fullName>
    </recommendedName>
</protein>
<feature type="compositionally biased region" description="Basic and acidic residues" evidence="1">
    <location>
        <begin position="58"/>
        <end position="75"/>
    </location>
</feature>
<evidence type="ECO:0000313" key="4">
    <source>
        <dbReference type="EMBL" id="GEB52097.1"/>
    </source>
</evidence>
<reference evidence="4 5" key="1">
    <citation type="submission" date="2019-06" db="EMBL/GenBank/DDBJ databases">
        <title>Whole genome shotgun sequence of Streptomyces cacaoi subsp. cacaoi NBRC 12748.</title>
        <authorList>
            <person name="Hosoyama A."/>
            <person name="Uohara A."/>
            <person name="Ohji S."/>
            <person name="Ichikawa N."/>
        </authorList>
    </citation>
    <scope>NUCLEOTIDE SEQUENCE [LARGE SCALE GENOMIC DNA]</scope>
    <source>
        <strain evidence="4 5">NBRC 12748</strain>
    </source>
</reference>
<keyword evidence="5" id="KW-1185">Reference proteome</keyword>
<feature type="transmembrane region" description="Helical" evidence="2">
    <location>
        <begin position="167"/>
        <end position="184"/>
    </location>
</feature>
<evidence type="ECO:0000313" key="5">
    <source>
        <dbReference type="Proteomes" id="UP000319210"/>
    </source>
</evidence>
<keyword evidence="2" id="KW-0812">Transmembrane</keyword>
<organism evidence="4 5">
    <name type="scientific">Streptomyces cacaoi</name>
    <dbReference type="NCBI Taxonomy" id="1898"/>
    <lineage>
        <taxon>Bacteria</taxon>
        <taxon>Bacillati</taxon>
        <taxon>Actinomycetota</taxon>
        <taxon>Actinomycetes</taxon>
        <taxon>Kitasatosporales</taxon>
        <taxon>Streptomycetaceae</taxon>
        <taxon>Streptomyces</taxon>
    </lineage>
</organism>
<keyword evidence="2" id="KW-1133">Transmembrane helix</keyword>
<evidence type="ECO:0000256" key="1">
    <source>
        <dbReference type="SAM" id="MobiDB-lite"/>
    </source>
</evidence>